<feature type="transmembrane region" description="Helical" evidence="1">
    <location>
        <begin position="7"/>
        <end position="28"/>
    </location>
</feature>
<keyword evidence="1" id="KW-0472">Membrane</keyword>
<protein>
    <recommendedName>
        <fullName evidence="4">ECF transporter S component</fullName>
    </recommendedName>
</protein>
<dbReference type="Gene3D" id="1.10.1760.20">
    <property type="match status" value="1"/>
</dbReference>
<evidence type="ECO:0000256" key="1">
    <source>
        <dbReference type="SAM" id="Phobius"/>
    </source>
</evidence>
<dbReference type="RefSeq" id="WP_114298498.1">
    <property type="nucleotide sequence ID" value="NZ_QPJT01000016.1"/>
</dbReference>
<feature type="transmembrane region" description="Helical" evidence="1">
    <location>
        <begin position="40"/>
        <end position="64"/>
    </location>
</feature>
<feature type="transmembrane region" description="Helical" evidence="1">
    <location>
        <begin position="107"/>
        <end position="129"/>
    </location>
</feature>
<evidence type="ECO:0008006" key="4">
    <source>
        <dbReference type="Google" id="ProtNLM"/>
    </source>
</evidence>
<feature type="transmembrane region" description="Helical" evidence="1">
    <location>
        <begin position="76"/>
        <end position="101"/>
    </location>
</feature>
<evidence type="ECO:0000313" key="3">
    <source>
        <dbReference type="Proteomes" id="UP000253034"/>
    </source>
</evidence>
<dbReference type="OrthoDB" id="9809154at2"/>
<keyword evidence="3" id="KW-1185">Reference proteome</keyword>
<comment type="caution">
    <text evidence="2">The sequence shown here is derived from an EMBL/GenBank/DDBJ whole genome shotgun (WGS) entry which is preliminary data.</text>
</comment>
<feature type="transmembrane region" description="Helical" evidence="1">
    <location>
        <begin position="141"/>
        <end position="166"/>
    </location>
</feature>
<proteinExistence type="predicted"/>
<organism evidence="2 3">
    <name type="scientific">Anaerobacterium chartisolvens</name>
    <dbReference type="NCBI Taxonomy" id="1297424"/>
    <lineage>
        <taxon>Bacteria</taxon>
        <taxon>Bacillati</taxon>
        <taxon>Bacillota</taxon>
        <taxon>Clostridia</taxon>
        <taxon>Eubacteriales</taxon>
        <taxon>Oscillospiraceae</taxon>
        <taxon>Anaerobacterium</taxon>
    </lineage>
</organism>
<evidence type="ECO:0000313" key="2">
    <source>
        <dbReference type="EMBL" id="RCX13867.1"/>
    </source>
</evidence>
<sequence length="179" mass="18787">MKFSVKFISRTAVLLALTVVFQMLGRIIPPPYNSFISGPLVNACLLLAAAFSGVWSGVIIAILAPFTSLINNHAAIAPMLLMFAPFIAIGNSILVVSFNLLKKRSKLFGVLAGAVLKFAFLWGAIVIFVRVNTAVNAKMAPVLVSMFSVPQLVTALIGGAVALAAMKALKNTIGGDVNG</sequence>
<reference evidence="2 3" key="1">
    <citation type="submission" date="2018-07" db="EMBL/GenBank/DDBJ databases">
        <title>Genomic Encyclopedia of Type Strains, Phase IV (KMG-IV): sequencing the most valuable type-strain genomes for metagenomic binning, comparative biology and taxonomic classification.</title>
        <authorList>
            <person name="Goeker M."/>
        </authorList>
    </citation>
    <scope>NUCLEOTIDE SEQUENCE [LARGE SCALE GENOMIC DNA]</scope>
    <source>
        <strain evidence="2 3">DSM 27016</strain>
    </source>
</reference>
<keyword evidence="1" id="KW-1133">Transmembrane helix</keyword>
<dbReference type="EMBL" id="QPJT01000016">
    <property type="protein sequence ID" value="RCX13867.1"/>
    <property type="molecule type" value="Genomic_DNA"/>
</dbReference>
<keyword evidence="1" id="KW-0812">Transmembrane</keyword>
<dbReference type="Proteomes" id="UP000253034">
    <property type="component" value="Unassembled WGS sequence"/>
</dbReference>
<name>A0A369B0A6_9FIRM</name>
<gene>
    <name evidence="2" type="ORF">DFR58_116103</name>
</gene>
<accession>A0A369B0A6</accession>
<dbReference type="AlphaFoldDB" id="A0A369B0A6"/>